<dbReference type="GO" id="GO:0005778">
    <property type="term" value="C:peroxisomal membrane"/>
    <property type="evidence" value="ECO:0007669"/>
    <property type="project" value="UniProtKB-ARBA"/>
</dbReference>
<feature type="domain" description="TECPR1-like DysF" evidence="7">
    <location>
        <begin position="25"/>
        <end position="429"/>
    </location>
</feature>
<evidence type="ECO:0000259" key="7">
    <source>
        <dbReference type="Pfam" id="PF06398"/>
    </source>
</evidence>
<evidence type="ECO:0000256" key="5">
    <source>
        <dbReference type="SAM" id="MobiDB-lite"/>
    </source>
</evidence>
<dbReference type="PANTHER" id="PTHR31679">
    <property type="entry name" value="PEROXISOMAL MEMBRANE PROTEIN PEX30-RELATED"/>
    <property type="match status" value="1"/>
</dbReference>
<dbReference type="PANTHER" id="PTHR31679:SF2">
    <property type="entry name" value="PEROXISOMAL MEMBRANE PROTEIN PEX30-RELATED"/>
    <property type="match status" value="1"/>
</dbReference>
<name>A0A0C3F353_PILCF</name>
<keyword evidence="3 6" id="KW-1133">Transmembrane helix</keyword>
<keyword evidence="4 6" id="KW-0472">Membrane</keyword>
<gene>
    <name evidence="8" type="ORF">PILCRDRAFT_828354</name>
</gene>
<protein>
    <recommendedName>
        <fullName evidence="7">TECPR1-like DysF domain-containing protein</fullName>
    </recommendedName>
</protein>
<sequence length="516" mass="57807">MRSSSRQATSPPAQTADSLPTLIDFMYSVPSPVTKTLIDFSPYISFIRRTLEITSWRSHWTESWLALAAWWAVCAFAYPGLKYFLPILLVSAIVFIRWKPPSFLRSSPLITEKNLQHIISDLITIHALIPPLLSPLLTAIPHPILLRIAILIYPPYLLLTYFIPFHILIGVSGTILLTCRAPWSQTARIILWDSAIIRWCFYHLSSFLTGHPLPPKTLYIQTNPTASDGITNVVRFLFMIYENQRWWAVGNWTTSLLPTERPLWCTASRTAVCVPDALSLPAPVVSYLPAPTTGDAKGENGKTGQMIKRTARWSWGEDEWRVMVRKDGNSLVSRVERPLPNGDKDSSGQTSGSARWPFNGVMRRRTQSGDSAAWEQPEEDEEELFEGDDDDDGLIVTDLDGWVYGDNKWQGGGPKNGMGKFTRYRRWTRIAVLTETSEIVDASDYGVAQANIDTFSTQSRVSTGLSLASSTGSQYENGSVPPSPASSTRSRSRSRSRGRLSQRLRAVVDRSGSQHR</sequence>
<evidence type="ECO:0000256" key="1">
    <source>
        <dbReference type="ARBA" id="ARBA00004308"/>
    </source>
</evidence>
<feature type="compositionally biased region" description="Basic and acidic residues" evidence="5">
    <location>
        <begin position="333"/>
        <end position="346"/>
    </location>
</feature>
<comment type="subcellular location">
    <subcellularLocation>
        <location evidence="1">Endomembrane system</location>
    </subcellularLocation>
</comment>
<dbReference type="OrthoDB" id="5586090at2759"/>
<evidence type="ECO:0000256" key="2">
    <source>
        <dbReference type="ARBA" id="ARBA00022692"/>
    </source>
</evidence>
<reference evidence="8 9" key="1">
    <citation type="submission" date="2014-04" db="EMBL/GenBank/DDBJ databases">
        <authorList>
            <consortium name="DOE Joint Genome Institute"/>
            <person name="Kuo A."/>
            <person name="Tarkka M."/>
            <person name="Buscot F."/>
            <person name="Kohler A."/>
            <person name="Nagy L.G."/>
            <person name="Floudas D."/>
            <person name="Copeland A."/>
            <person name="Barry K.W."/>
            <person name="Cichocki N."/>
            <person name="Veneault-Fourrey C."/>
            <person name="LaButti K."/>
            <person name="Lindquist E.A."/>
            <person name="Lipzen A."/>
            <person name="Lundell T."/>
            <person name="Morin E."/>
            <person name="Murat C."/>
            <person name="Sun H."/>
            <person name="Tunlid A."/>
            <person name="Henrissat B."/>
            <person name="Grigoriev I.V."/>
            <person name="Hibbett D.S."/>
            <person name="Martin F."/>
            <person name="Nordberg H.P."/>
            <person name="Cantor M.N."/>
            <person name="Hua S.X."/>
        </authorList>
    </citation>
    <scope>NUCLEOTIDE SEQUENCE [LARGE SCALE GENOMIC DNA]</scope>
    <source>
        <strain evidence="8 9">F 1598</strain>
    </source>
</reference>
<feature type="compositionally biased region" description="Basic residues" evidence="5">
    <location>
        <begin position="490"/>
        <end position="502"/>
    </location>
</feature>
<keyword evidence="9" id="KW-1185">Reference proteome</keyword>
<feature type="transmembrane region" description="Helical" evidence="6">
    <location>
        <begin position="156"/>
        <end position="177"/>
    </location>
</feature>
<dbReference type="AlphaFoldDB" id="A0A0C3F353"/>
<dbReference type="Pfam" id="PF06398">
    <property type="entry name" value="Pex24p"/>
    <property type="match status" value="1"/>
</dbReference>
<accession>A0A0C3F353</accession>
<feature type="compositionally biased region" description="Acidic residues" evidence="5">
    <location>
        <begin position="376"/>
        <end position="391"/>
    </location>
</feature>
<organism evidence="8 9">
    <name type="scientific">Piloderma croceum (strain F 1598)</name>
    <dbReference type="NCBI Taxonomy" id="765440"/>
    <lineage>
        <taxon>Eukaryota</taxon>
        <taxon>Fungi</taxon>
        <taxon>Dikarya</taxon>
        <taxon>Basidiomycota</taxon>
        <taxon>Agaricomycotina</taxon>
        <taxon>Agaricomycetes</taxon>
        <taxon>Agaricomycetidae</taxon>
        <taxon>Atheliales</taxon>
        <taxon>Atheliaceae</taxon>
        <taxon>Piloderma</taxon>
    </lineage>
</organism>
<evidence type="ECO:0000313" key="8">
    <source>
        <dbReference type="EMBL" id="KIM74376.1"/>
    </source>
</evidence>
<dbReference type="InterPro" id="IPR010482">
    <property type="entry name" value="TECPR1-like_DysF"/>
</dbReference>
<proteinExistence type="predicted"/>
<dbReference type="GO" id="GO:0007031">
    <property type="term" value="P:peroxisome organization"/>
    <property type="evidence" value="ECO:0007669"/>
    <property type="project" value="TreeGrafter"/>
</dbReference>
<dbReference type="EMBL" id="KN833062">
    <property type="protein sequence ID" value="KIM74376.1"/>
    <property type="molecule type" value="Genomic_DNA"/>
</dbReference>
<feature type="transmembrane region" description="Helical" evidence="6">
    <location>
        <begin position="68"/>
        <end position="96"/>
    </location>
</feature>
<feature type="region of interest" description="Disordered" evidence="5">
    <location>
        <begin position="467"/>
        <end position="516"/>
    </location>
</feature>
<keyword evidence="2 6" id="KW-0812">Transmembrane</keyword>
<feature type="transmembrane region" description="Helical" evidence="6">
    <location>
        <begin position="117"/>
        <end position="136"/>
    </location>
</feature>
<dbReference type="InParanoid" id="A0A0C3F353"/>
<dbReference type="InterPro" id="IPR052646">
    <property type="entry name" value="Peroxisomal_PEX28-32"/>
</dbReference>
<dbReference type="STRING" id="765440.A0A0C3F353"/>
<feature type="region of interest" description="Disordered" evidence="5">
    <location>
        <begin position="333"/>
        <end position="391"/>
    </location>
</feature>
<evidence type="ECO:0000256" key="3">
    <source>
        <dbReference type="ARBA" id="ARBA00022989"/>
    </source>
</evidence>
<reference evidence="9" key="2">
    <citation type="submission" date="2015-01" db="EMBL/GenBank/DDBJ databases">
        <title>Evolutionary Origins and Diversification of the Mycorrhizal Mutualists.</title>
        <authorList>
            <consortium name="DOE Joint Genome Institute"/>
            <consortium name="Mycorrhizal Genomics Consortium"/>
            <person name="Kohler A."/>
            <person name="Kuo A."/>
            <person name="Nagy L.G."/>
            <person name="Floudas D."/>
            <person name="Copeland A."/>
            <person name="Barry K.W."/>
            <person name="Cichocki N."/>
            <person name="Veneault-Fourrey C."/>
            <person name="LaButti K."/>
            <person name="Lindquist E.A."/>
            <person name="Lipzen A."/>
            <person name="Lundell T."/>
            <person name="Morin E."/>
            <person name="Murat C."/>
            <person name="Riley R."/>
            <person name="Ohm R."/>
            <person name="Sun H."/>
            <person name="Tunlid A."/>
            <person name="Henrissat B."/>
            <person name="Grigoriev I.V."/>
            <person name="Hibbett D.S."/>
            <person name="Martin F."/>
        </authorList>
    </citation>
    <scope>NUCLEOTIDE SEQUENCE [LARGE SCALE GENOMIC DNA]</scope>
    <source>
        <strain evidence="9">F 1598</strain>
    </source>
</reference>
<evidence type="ECO:0000313" key="9">
    <source>
        <dbReference type="Proteomes" id="UP000054166"/>
    </source>
</evidence>
<dbReference type="GO" id="GO:0012505">
    <property type="term" value="C:endomembrane system"/>
    <property type="evidence" value="ECO:0007669"/>
    <property type="project" value="UniProtKB-SubCell"/>
</dbReference>
<evidence type="ECO:0000256" key="4">
    <source>
        <dbReference type="ARBA" id="ARBA00023136"/>
    </source>
</evidence>
<evidence type="ECO:0000256" key="6">
    <source>
        <dbReference type="SAM" id="Phobius"/>
    </source>
</evidence>
<dbReference type="HOGENOM" id="CLU_025142_0_0_1"/>
<dbReference type="Proteomes" id="UP000054166">
    <property type="component" value="Unassembled WGS sequence"/>
</dbReference>